<protein>
    <recommendedName>
        <fullName evidence="7">Fe2OG dioxygenase domain-containing protein</fullName>
    </recommendedName>
</protein>
<organism evidence="8">
    <name type="scientific">Craspedostauros australis</name>
    <dbReference type="NCBI Taxonomy" id="1486917"/>
    <lineage>
        <taxon>Eukaryota</taxon>
        <taxon>Sar</taxon>
        <taxon>Stramenopiles</taxon>
        <taxon>Ochrophyta</taxon>
        <taxon>Bacillariophyta</taxon>
        <taxon>Bacillariophyceae</taxon>
        <taxon>Bacillariophycidae</taxon>
        <taxon>Naviculales</taxon>
        <taxon>Naviculaceae</taxon>
        <taxon>Craspedostauros</taxon>
    </lineage>
</organism>
<evidence type="ECO:0000256" key="2">
    <source>
        <dbReference type="ARBA" id="ARBA00022723"/>
    </source>
</evidence>
<dbReference type="InterPro" id="IPR026992">
    <property type="entry name" value="DIOX_N"/>
</dbReference>
<keyword evidence="3 5" id="KW-0560">Oxidoreductase</keyword>
<comment type="similarity">
    <text evidence="1 5">Belongs to the iron/ascorbate-dependent oxidoreductase family.</text>
</comment>
<dbReference type="Pfam" id="PF03171">
    <property type="entry name" value="2OG-FeII_Oxy"/>
    <property type="match status" value="1"/>
</dbReference>
<dbReference type="EMBL" id="HBEF01023106">
    <property type="protein sequence ID" value="CAD8342169.1"/>
    <property type="molecule type" value="Transcribed_RNA"/>
</dbReference>
<dbReference type="GO" id="GO:0016491">
    <property type="term" value="F:oxidoreductase activity"/>
    <property type="evidence" value="ECO:0007669"/>
    <property type="project" value="UniProtKB-KW"/>
</dbReference>
<evidence type="ECO:0000256" key="1">
    <source>
        <dbReference type="ARBA" id="ARBA00008056"/>
    </source>
</evidence>
<dbReference type="GO" id="GO:0046872">
    <property type="term" value="F:metal ion binding"/>
    <property type="evidence" value="ECO:0007669"/>
    <property type="project" value="UniProtKB-KW"/>
</dbReference>
<dbReference type="PRINTS" id="PR00682">
    <property type="entry name" value="IPNSYNTHASE"/>
</dbReference>
<dbReference type="InterPro" id="IPR005123">
    <property type="entry name" value="Oxoglu/Fe-dep_dioxygenase_dom"/>
</dbReference>
<feature type="region of interest" description="Disordered" evidence="6">
    <location>
        <begin position="1"/>
        <end position="22"/>
    </location>
</feature>
<evidence type="ECO:0000259" key="7">
    <source>
        <dbReference type="PROSITE" id="PS51471"/>
    </source>
</evidence>
<dbReference type="Pfam" id="PF14226">
    <property type="entry name" value="DIOX_N"/>
    <property type="match status" value="1"/>
</dbReference>
<evidence type="ECO:0000256" key="6">
    <source>
        <dbReference type="SAM" id="MobiDB-lite"/>
    </source>
</evidence>
<dbReference type="InterPro" id="IPR027443">
    <property type="entry name" value="IPNS-like_sf"/>
</dbReference>
<reference evidence="8" key="1">
    <citation type="submission" date="2021-01" db="EMBL/GenBank/DDBJ databases">
        <authorList>
            <person name="Corre E."/>
            <person name="Pelletier E."/>
            <person name="Niang G."/>
            <person name="Scheremetjew M."/>
            <person name="Finn R."/>
            <person name="Kale V."/>
            <person name="Holt S."/>
            <person name="Cochrane G."/>
            <person name="Meng A."/>
            <person name="Brown T."/>
            <person name="Cohen L."/>
        </authorList>
    </citation>
    <scope>NUCLEOTIDE SEQUENCE</scope>
    <source>
        <strain evidence="8">CCMP3328</strain>
    </source>
</reference>
<keyword evidence="4 5" id="KW-0408">Iron</keyword>
<evidence type="ECO:0000256" key="4">
    <source>
        <dbReference type="ARBA" id="ARBA00023004"/>
    </source>
</evidence>
<evidence type="ECO:0000256" key="3">
    <source>
        <dbReference type="ARBA" id="ARBA00023002"/>
    </source>
</evidence>
<feature type="domain" description="Fe2OG dioxygenase" evidence="7">
    <location>
        <begin position="193"/>
        <end position="295"/>
    </location>
</feature>
<evidence type="ECO:0000313" key="8">
    <source>
        <dbReference type="EMBL" id="CAD8342169.1"/>
    </source>
</evidence>
<keyword evidence="2 5" id="KW-0479">Metal-binding</keyword>
<accession>A0A7S0F6B3</accession>
<name>A0A7S0F6B3_9STRA</name>
<proteinExistence type="inferred from homology"/>
<evidence type="ECO:0000256" key="5">
    <source>
        <dbReference type="RuleBase" id="RU003682"/>
    </source>
</evidence>
<dbReference type="SUPFAM" id="SSF51197">
    <property type="entry name" value="Clavaminate synthase-like"/>
    <property type="match status" value="1"/>
</dbReference>
<dbReference type="Gene3D" id="2.60.120.330">
    <property type="entry name" value="B-lactam Antibiotic, Isopenicillin N Synthase, Chain"/>
    <property type="match status" value="1"/>
</dbReference>
<dbReference type="InterPro" id="IPR044861">
    <property type="entry name" value="IPNS-like_FE2OG_OXY"/>
</dbReference>
<gene>
    <name evidence="8" type="ORF">CAUS1442_LOCUS14304</name>
</gene>
<sequence>MTAETSNMVAAGSSDNGSDSENIPTISLSPIDEFLRDPDQIQALQHAAFEVGFFYLDNHGIDQKTIDGVLDQTKALFQLPVEKKLMMVDRAMSRGYLALGNETLDPAVQKDKGDTKEGFYIGKHIAETDPMYDVSKLRGPNQWPSDEHGIPDFQPTMERYYQTAMSVGHQVVQMLAVALDVEPTYFDSHFENPITTLRLNRYEPTKSDPDNGIFACGAHSDYGMITLLLTDDNPGLQILTKRGEWIDVPPQPNKFVINLGDMLERWTNGKCRSTKHRVLSNGSRARYSAPVFYDPSFDALVECLDNCRDYDSGERNADGTKRVHQLEPITVGAHLLQKYEQTHKEFSNNDASSN</sequence>
<dbReference type="PANTHER" id="PTHR10209">
    <property type="entry name" value="OXIDOREDUCTASE, 2OG-FE II OXYGENASE FAMILY PROTEIN"/>
    <property type="match status" value="1"/>
</dbReference>
<dbReference type="AlphaFoldDB" id="A0A7S0F6B3"/>
<dbReference type="PROSITE" id="PS51471">
    <property type="entry name" value="FE2OG_OXY"/>
    <property type="match status" value="1"/>
</dbReference>
<dbReference type="PANTHER" id="PTHR10209:SF867">
    <property type="entry name" value="2-OXOGLUTARATE (2OG) AND FE(II)-DEPENDENT OXYGENASE SUPERFAMILY PROTEIN"/>
    <property type="match status" value="1"/>
</dbReference>